<dbReference type="PANTHER" id="PTHR43711">
    <property type="entry name" value="TWO-COMPONENT HISTIDINE KINASE"/>
    <property type="match status" value="1"/>
</dbReference>
<reference evidence="8 9" key="1">
    <citation type="journal article" date="2017" name="Curr. Microbiol.">
        <title>Mucilaginibacter ginsenosidivorans sp. nov., Isolated from Soil of Ginseng Field.</title>
        <authorList>
            <person name="Kim M.M."/>
            <person name="Siddiqi M.Z."/>
            <person name="Im W.T."/>
        </authorList>
    </citation>
    <scope>NUCLEOTIDE SEQUENCE [LARGE SCALE GENOMIC DNA]</scope>
    <source>
        <strain evidence="8 9">Gsoil 3017</strain>
    </source>
</reference>
<organism evidence="8 9">
    <name type="scientific">Mucilaginibacter ginsenosidivorans</name>
    <dbReference type="NCBI Taxonomy" id="398053"/>
    <lineage>
        <taxon>Bacteria</taxon>
        <taxon>Pseudomonadati</taxon>
        <taxon>Bacteroidota</taxon>
        <taxon>Sphingobacteriia</taxon>
        <taxon>Sphingobacteriales</taxon>
        <taxon>Sphingobacteriaceae</taxon>
        <taxon>Mucilaginibacter</taxon>
    </lineage>
</organism>
<evidence type="ECO:0000259" key="7">
    <source>
        <dbReference type="PROSITE" id="PS50109"/>
    </source>
</evidence>
<dbReference type="OrthoDB" id="9808408at2"/>
<dbReference type="InterPro" id="IPR036097">
    <property type="entry name" value="HisK_dim/P_sf"/>
</dbReference>
<dbReference type="CDD" id="cd00075">
    <property type="entry name" value="HATPase"/>
    <property type="match status" value="1"/>
</dbReference>
<dbReference type="InterPro" id="IPR036890">
    <property type="entry name" value="HATPase_C_sf"/>
</dbReference>
<dbReference type="RefSeq" id="WP_147030936.1">
    <property type="nucleotide sequence ID" value="NZ_CP042436.1"/>
</dbReference>
<feature type="domain" description="Histidine kinase" evidence="7">
    <location>
        <begin position="162"/>
        <end position="373"/>
    </location>
</feature>
<keyword evidence="3" id="KW-0597">Phosphoprotein</keyword>
<dbReference type="PROSITE" id="PS50109">
    <property type="entry name" value="HIS_KIN"/>
    <property type="match status" value="1"/>
</dbReference>
<dbReference type="AlphaFoldDB" id="A0A5B8UTV7"/>
<dbReference type="PRINTS" id="PR00344">
    <property type="entry name" value="BCTRLSENSOR"/>
</dbReference>
<name>A0A5B8UTV7_9SPHI</name>
<comment type="catalytic activity">
    <reaction evidence="1">
        <text>ATP + protein L-histidine = ADP + protein N-phospho-L-histidine.</text>
        <dbReference type="EC" id="2.7.13.3"/>
    </reaction>
</comment>
<dbReference type="InterPro" id="IPR003594">
    <property type="entry name" value="HATPase_dom"/>
</dbReference>
<evidence type="ECO:0000256" key="5">
    <source>
        <dbReference type="ARBA" id="ARBA00022777"/>
    </source>
</evidence>
<gene>
    <name evidence="8" type="ORF">FRZ54_07105</name>
</gene>
<evidence type="ECO:0000313" key="8">
    <source>
        <dbReference type="EMBL" id="QEC62359.1"/>
    </source>
</evidence>
<dbReference type="GO" id="GO:0000155">
    <property type="term" value="F:phosphorelay sensor kinase activity"/>
    <property type="evidence" value="ECO:0007669"/>
    <property type="project" value="InterPro"/>
</dbReference>
<dbReference type="Gene3D" id="1.10.287.130">
    <property type="match status" value="1"/>
</dbReference>
<evidence type="ECO:0000256" key="4">
    <source>
        <dbReference type="ARBA" id="ARBA00022679"/>
    </source>
</evidence>
<dbReference type="PANTHER" id="PTHR43711:SF26">
    <property type="entry name" value="SENSOR HISTIDINE KINASE RCSC"/>
    <property type="match status" value="1"/>
</dbReference>
<dbReference type="KEGG" id="mgin:FRZ54_07105"/>
<dbReference type="Gene3D" id="3.30.565.10">
    <property type="entry name" value="Histidine kinase-like ATPase, C-terminal domain"/>
    <property type="match status" value="1"/>
</dbReference>
<protein>
    <recommendedName>
        <fullName evidence="2">histidine kinase</fullName>
        <ecNumber evidence="2">2.7.13.3</ecNumber>
    </recommendedName>
</protein>
<proteinExistence type="predicted"/>
<keyword evidence="9" id="KW-1185">Reference proteome</keyword>
<sequence length="373" mass="42648">MQIQEESQTEKGQTERDVSNVRQLFLQLLHNYPDGAISIIDRNYNFIFTGGELHKRMNVVPSELIGHEIYPKFPEEVRNVIRGQLDKVFLGNNILEFELPYPIKSNLYVMDAFPLKEEGGSIIYAGVIFRNISHLKLIENELKQSLEKERELGDLKSRFLTMASHEFRTPLSNVLLSAKLIKKYTAVDAQPNRDKHISRIVSSVNLITDILSDFLSVEKIESGVVVVNPEKLDIKEFIGMIIKEIKADQKTGQDIFYRHAGKKSVVLDPLLLKQIIVNLLSNAIKFSIDNSPVEVRTEWHNSRLSISIKDYGIGIPPEYRKHMFERFYRAPNVTNIGGTGLGLYIVSKYVELMNGTIRYNSEVHKGTQFVITL</sequence>
<dbReference type="InterPro" id="IPR003661">
    <property type="entry name" value="HisK_dim/P_dom"/>
</dbReference>
<dbReference type="Pfam" id="PF02518">
    <property type="entry name" value="HATPase_c"/>
    <property type="match status" value="1"/>
</dbReference>
<keyword evidence="4" id="KW-0808">Transferase</keyword>
<evidence type="ECO:0000256" key="2">
    <source>
        <dbReference type="ARBA" id="ARBA00012438"/>
    </source>
</evidence>
<keyword evidence="5" id="KW-0418">Kinase</keyword>
<dbReference type="SMART" id="SM00387">
    <property type="entry name" value="HATPase_c"/>
    <property type="match status" value="1"/>
</dbReference>
<dbReference type="InterPro" id="IPR004358">
    <property type="entry name" value="Sig_transdc_His_kin-like_C"/>
</dbReference>
<dbReference type="SMART" id="SM00388">
    <property type="entry name" value="HisKA"/>
    <property type="match status" value="1"/>
</dbReference>
<dbReference type="InterPro" id="IPR035965">
    <property type="entry name" value="PAS-like_dom_sf"/>
</dbReference>
<dbReference type="FunFam" id="3.30.565.10:FF:000006">
    <property type="entry name" value="Sensor histidine kinase WalK"/>
    <property type="match status" value="1"/>
</dbReference>
<keyword evidence="6" id="KW-0902">Two-component regulatory system</keyword>
<dbReference type="SUPFAM" id="SSF55874">
    <property type="entry name" value="ATPase domain of HSP90 chaperone/DNA topoisomerase II/histidine kinase"/>
    <property type="match status" value="1"/>
</dbReference>
<evidence type="ECO:0000256" key="6">
    <source>
        <dbReference type="ARBA" id="ARBA00023012"/>
    </source>
</evidence>
<dbReference type="CDD" id="cd00082">
    <property type="entry name" value="HisKA"/>
    <property type="match status" value="1"/>
</dbReference>
<evidence type="ECO:0000313" key="9">
    <source>
        <dbReference type="Proteomes" id="UP000321479"/>
    </source>
</evidence>
<dbReference type="EC" id="2.7.13.3" evidence="2"/>
<dbReference type="EMBL" id="CP042436">
    <property type="protein sequence ID" value="QEC62359.1"/>
    <property type="molecule type" value="Genomic_DNA"/>
</dbReference>
<dbReference type="SUPFAM" id="SSF47384">
    <property type="entry name" value="Homodimeric domain of signal transducing histidine kinase"/>
    <property type="match status" value="1"/>
</dbReference>
<dbReference type="SUPFAM" id="SSF55785">
    <property type="entry name" value="PYP-like sensor domain (PAS domain)"/>
    <property type="match status" value="1"/>
</dbReference>
<dbReference type="Proteomes" id="UP000321479">
    <property type="component" value="Chromosome"/>
</dbReference>
<dbReference type="Pfam" id="PF00512">
    <property type="entry name" value="HisKA"/>
    <property type="match status" value="1"/>
</dbReference>
<evidence type="ECO:0000256" key="1">
    <source>
        <dbReference type="ARBA" id="ARBA00000085"/>
    </source>
</evidence>
<dbReference type="Gene3D" id="3.30.450.20">
    <property type="entry name" value="PAS domain"/>
    <property type="match status" value="1"/>
</dbReference>
<dbReference type="InterPro" id="IPR050736">
    <property type="entry name" value="Sensor_HK_Regulatory"/>
</dbReference>
<evidence type="ECO:0000256" key="3">
    <source>
        <dbReference type="ARBA" id="ARBA00022553"/>
    </source>
</evidence>
<dbReference type="InterPro" id="IPR005467">
    <property type="entry name" value="His_kinase_dom"/>
</dbReference>
<accession>A0A5B8UTV7</accession>